<accession>S7RFM8</accession>
<proteinExistence type="predicted"/>
<sequence length="196" mass="22584">MTASRSHKYFPLDFKGTRLVLRRTNFPCQTIVPSQYWVPQGMGRRRYFSHRRRLWLYRQVQEAVARAAKEAGVQVFVPAEHAYATHTIQRDTSFFIVGKRLFLDLIRDDLKLPWQVGKGQSFVHNQGQFPTPEPEPSDLPPCNPSSQTGVAPFEATRYHLASYLVHLVLDVPCAETAWGIYRLLGLKKERLISESK</sequence>
<dbReference type="GeneID" id="19309858"/>
<feature type="region of interest" description="Disordered" evidence="1">
    <location>
        <begin position="125"/>
        <end position="146"/>
    </location>
</feature>
<dbReference type="RefSeq" id="XP_007870291.1">
    <property type="nucleotide sequence ID" value="XM_007872100.1"/>
</dbReference>
<dbReference type="eggNOG" id="ENOG502R1GU">
    <property type="taxonomic scope" value="Eukaryota"/>
</dbReference>
<organism evidence="2 3">
    <name type="scientific">Gloeophyllum trabeum (strain ATCC 11539 / FP-39264 / Madison 617)</name>
    <name type="common">Brown rot fungus</name>
    <dbReference type="NCBI Taxonomy" id="670483"/>
    <lineage>
        <taxon>Eukaryota</taxon>
        <taxon>Fungi</taxon>
        <taxon>Dikarya</taxon>
        <taxon>Basidiomycota</taxon>
        <taxon>Agaricomycotina</taxon>
        <taxon>Agaricomycetes</taxon>
        <taxon>Gloeophyllales</taxon>
        <taxon>Gloeophyllaceae</taxon>
        <taxon>Gloeophyllum</taxon>
    </lineage>
</organism>
<dbReference type="Proteomes" id="UP000030669">
    <property type="component" value="Unassembled WGS sequence"/>
</dbReference>
<evidence type="ECO:0000313" key="3">
    <source>
        <dbReference type="Proteomes" id="UP000030669"/>
    </source>
</evidence>
<dbReference type="KEGG" id="gtr:GLOTRDRAFT_96488"/>
<keyword evidence="3" id="KW-1185">Reference proteome</keyword>
<feature type="compositionally biased region" description="Pro residues" evidence="1">
    <location>
        <begin position="131"/>
        <end position="143"/>
    </location>
</feature>
<dbReference type="OrthoDB" id="5283654at2759"/>
<evidence type="ECO:0000256" key="1">
    <source>
        <dbReference type="SAM" id="MobiDB-lite"/>
    </source>
</evidence>
<gene>
    <name evidence="2" type="ORF">GLOTRDRAFT_96488</name>
</gene>
<dbReference type="EMBL" id="KB469311">
    <property type="protein sequence ID" value="EPQ51319.1"/>
    <property type="molecule type" value="Genomic_DNA"/>
</dbReference>
<evidence type="ECO:0000313" key="2">
    <source>
        <dbReference type="EMBL" id="EPQ51319.1"/>
    </source>
</evidence>
<reference evidence="2 3" key="1">
    <citation type="journal article" date="2012" name="Science">
        <title>The Paleozoic origin of enzymatic lignin decomposition reconstructed from 31 fungal genomes.</title>
        <authorList>
            <person name="Floudas D."/>
            <person name="Binder M."/>
            <person name="Riley R."/>
            <person name="Barry K."/>
            <person name="Blanchette R.A."/>
            <person name="Henrissat B."/>
            <person name="Martinez A.T."/>
            <person name="Otillar R."/>
            <person name="Spatafora J.W."/>
            <person name="Yadav J.S."/>
            <person name="Aerts A."/>
            <person name="Benoit I."/>
            <person name="Boyd A."/>
            <person name="Carlson A."/>
            <person name="Copeland A."/>
            <person name="Coutinho P.M."/>
            <person name="de Vries R.P."/>
            <person name="Ferreira P."/>
            <person name="Findley K."/>
            <person name="Foster B."/>
            <person name="Gaskell J."/>
            <person name="Glotzer D."/>
            <person name="Gorecki P."/>
            <person name="Heitman J."/>
            <person name="Hesse C."/>
            <person name="Hori C."/>
            <person name="Igarashi K."/>
            <person name="Jurgens J.A."/>
            <person name="Kallen N."/>
            <person name="Kersten P."/>
            <person name="Kohler A."/>
            <person name="Kuees U."/>
            <person name="Kumar T.K.A."/>
            <person name="Kuo A."/>
            <person name="LaButti K."/>
            <person name="Larrondo L.F."/>
            <person name="Lindquist E."/>
            <person name="Ling A."/>
            <person name="Lombard V."/>
            <person name="Lucas S."/>
            <person name="Lundell T."/>
            <person name="Martin R."/>
            <person name="McLaughlin D.J."/>
            <person name="Morgenstern I."/>
            <person name="Morin E."/>
            <person name="Murat C."/>
            <person name="Nagy L.G."/>
            <person name="Nolan M."/>
            <person name="Ohm R.A."/>
            <person name="Patyshakuliyeva A."/>
            <person name="Rokas A."/>
            <person name="Ruiz-Duenas F.J."/>
            <person name="Sabat G."/>
            <person name="Salamov A."/>
            <person name="Samejima M."/>
            <person name="Schmutz J."/>
            <person name="Slot J.C."/>
            <person name="St John F."/>
            <person name="Stenlid J."/>
            <person name="Sun H."/>
            <person name="Sun S."/>
            <person name="Syed K."/>
            <person name="Tsang A."/>
            <person name="Wiebenga A."/>
            <person name="Young D."/>
            <person name="Pisabarro A."/>
            <person name="Eastwood D.C."/>
            <person name="Martin F."/>
            <person name="Cullen D."/>
            <person name="Grigoriev I.V."/>
            <person name="Hibbett D.S."/>
        </authorList>
    </citation>
    <scope>NUCLEOTIDE SEQUENCE [LARGE SCALE GENOMIC DNA]</scope>
    <source>
        <strain evidence="2 3">ATCC 11539</strain>
    </source>
</reference>
<protein>
    <submittedName>
        <fullName evidence="2">Uncharacterized protein</fullName>
    </submittedName>
</protein>
<name>S7RFM8_GLOTA</name>
<dbReference type="AlphaFoldDB" id="S7RFM8"/>
<dbReference type="HOGENOM" id="CLU_1390377_0_0_1"/>